<dbReference type="AlphaFoldDB" id="A0A1F8DQ53"/>
<keyword evidence="1" id="KW-1133">Transmembrane helix</keyword>
<feature type="transmembrane region" description="Helical" evidence="1">
    <location>
        <begin position="52"/>
        <end position="76"/>
    </location>
</feature>
<dbReference type="EMBL" id="MGIR01000008">
    <property type="protein sequence ID" value="OGM90757.1"/>
    <property type="molecule type" value="Genomic_DNA"/>
</dbReference>
<dbReference type="STRING" id="1802557.A3A20_02970"/>
<keyword evidence="1" id="KW-0812">Transmembrane</keyword>
<feature type="transmembrane region" description="Helical" evidence="1">
    <location>
        <begin position="88"/>
        <end position="109"/>
    </location>
</feature>
<dbReference type="Proteomes" id="UP000178946">
    <property type="component" value="Unassembled WGS sequence"/>
</dbReference>
<keyword evidence="1" id="KW-0472">Membrane</keyword>
<organism evidence="2 3">
    <name type="scientific">Candidatus Wolfebacteria bacterium RIFCSPLOWO2_01_FULL_45_19</name>
    <dbReference type="NCBI Taxonomy" id="1802557"/>
    <lineage>
        <taxon>Bacteria</taxon>
        <taxon>Candidatus Wolfeibacteriota</taxon>
    </lineage>
</organism>
<sequence>MDFLNLQFIKSLVWINEAVAQGFGQRDVGGITLRNPIGTGSIADLLGRIIDFLIYVGAPILAIMVLWGGFQILTAAGEPEKFKTGQKTIIYAVVGYGIILISKGVEFVIRDLFR</sequence>
<name>A0A1F8DQ53_9BACT</name>
<gene>
    <name evidence="2" type="ORF">A3A20_02970</name>
</gene>
<proteinExistence type="predicted"/>
<accession>A0A1F8DQ53</accession>
<dbReference type="InterPro" id="IPR043993">
    <property type="entry name" value="T4SS_pilin"/>
</dbReference>
<evidence type="ECO:0000313" key="3">
    <source>
        <dbReference type="Proteomes" id="UP000178946"/>
    </source>
</evidence>
<evidence type="ECO:0000256" key="1">
    <source>
        <dbReference type="SAM" id="Phobius"/>
    </source>
</evidence>
<comment type="caution">
    <text evidence="2">The sequence shown here is derived from an EMBL/GenBank/DDBJ whole genome shotgun (WGS) entry which is preliminary data.</text>
</comment>
<dbReference type="Pfam" id="PF18895">
    <property type="entry name" value="T4SS_pilin"/>
    <property type="match status" value="1"/>
</dbReference>
<reference evidence="2 3" key="1">
    <citation type="journal article" date="2016" name="Nat. Commun.">
        <title>Thousands of microbial genomes shed light on interconnected biogeochemical processes in an aquifer system.</title>
        <authorList>
            <person name="Anantharaman K."/>
            <person name="Brown C.T."/>
            <person name="Hug L.A."/>
            <person name="Sharon I."/>
            <person name="Castelle C.J."/>
            <person name="Probst A.J."/>
            <person name="Thomas B.C."/>
            <person name="Singh A."/>
            <person name="Wilkins M.J."/>
            <person name="Karaoz U."/>
            <person name="Brodie E.L."/>
            <person name="Williams K.H."/>
            <person name="Hubbard S.S."/>
            <person name="Banfield J.F."/>
        </authorList>
    </citation>
    <scope>NUCLEOTIDE SEQUENCE [LARGE SCALE GENOMIC DNA]</scope>
</reference>
<evidence type="ECO:0000313" key="2">
    <source>
        <dbReference type="EMBL" id="OGM90757.1"/>
    </source>
</evidence>
<protein>
    <submittedName>
        <fullName evidence="2">Uncharacterized protein</fullName>
    </submittedName>
</protein>